<organism evidence="3">
    <name type="scientific">Aquarana catesbeiana</name>
    <name type="common">American bullfrog</name>
    <name type="synonym">Rana catesbeiana</name>
    <dbReference type="NCBI Taxonomy" id="8400"/>
    <lineage>
        <taxon>Eukaryota</taxon>
        <taxon>Metazoa</taxon>
        <taxon>Chordata</taxon>
        <taxon>Craniata</taxon>
        <taxon>Vertebrata</taxon>
        <taxon>Euteleostomi</taxon>
        <taxon>Amphibia</taxon>
        <taxon>Batrachia</taxon>
        <taxon>Anura</taxon>
        <taxon>Neobatrachia</taxon>
        <taxon>Ranoidea</taxon>
        <taxon>Ranidae</taxon>
        <taxon>Aquarana</taxon>
    </lineage>
</organism>
<feature type="compositionally biased region" description="Polar residues" evidence="1">
    <location>
        <begin position="54"/>
        <end position="63"/>
    </location>
</feature>
<dbReference type="Pfam" id="PF22379">
    <property type="entry name" value="OB_MCM10"/>
    <property type="match status" value="1"/>
</dbReference>
<name>A0A2G9S2T6_AQUCT</name>
<feature type="non-terminal residue" evidence="3">
    <location>
        <position position="283"/>
    </location>
</feature>
<feature type="domain" description="MCM10 OB-fold" evidence="2">
    <location>
        <begin position="170"/>
        <end position="282"/>
    </location>
</feature>
<dbReference type="PANTHER" id="PTHR13454">
    <property type="entry name" value="PROTEIN MCM10 HOMOLOG"/>
    <property type="match status" value="1"/>
</dbReference>
<dbReference type="PANTHER" id="PTHR13454:SF11">
    <property type="entry name" value="PROTEIN MCM10 HOMOLOG"/>
    <property type="match status" value="1"/>
</dbReference>
<dbReference type="GO" id="GO:0003688">
    <property type="term" value="F:DNA replication origin binding"/>
    <property type="evidence" value="ECO:0007669"/>
    <property type="project" value="TreeGrafter"/>
</dbReference>
<accession>A0A2G9S2T6</accession>
<dbReference type="InterPro" id="IPR012340">
    <property type="entry name" value="NA-bd_OB-fold"/>
</dbReference>
<feature type="compositionally biased region" description="Polar residues" evidence="1">
    <location>
        <begin position="104"/>
        <end position="120"/>
    </location>
</feature>
<feature type="compositionally biased region" description="Polar residues" evidence="1">
    <location>
        <begin position="75"/>
        <end position="94"/>
    </location>
</feature>
<dbReference type="EMBL" id="KV929410">
    <property type="protein sequence ID" value="PIO34414.1"/>
    <property type="molecule type" value="Genomic_DNA"/>
</dbReference>
<dbReference type="GO" id="GO:0003697">
    <property type="term" value="F:single-stranded DNA binding"/>
    <property type="evidence" value="ECO:0007669"/>
    <property type="project" value="InterPro"/>
</dbReference>
<dbReference type="InterPro" id="IPR055065">
    <property type="entry name" value="OB_MCM10"/>
</dbReference>
<feature type="compositionally biased region" description="Low complexity" evidence="1">
    <location>
        <begin position="128"/>
        <end position="147"/>
    </location>
</feature>
<sequence length="283" mass="31358">MVVVIYYFLLRGATEDAGANEKATGTASAYWDCSVTKHSTASEIASQKHEDNSSKTPPKSQCSTLKERNFKPMQESSTFAAQLVGPSTSCMKNQDTAKRKLPMSENNSPPQKKIPISSQAGKPVDKTSPAAVASSQPAPSRPPSSQQVSVEKFSGLRLSCFAYVISILHKIRKPRVSSLEMERKMNGRKLIKLFQLQNKIATEKLEDQDWVTFGVIVKKVTPQSSNNGKTFSIWRLNDLKNFDTYVSLFLFGDVHKEHWKTDQGVAIGILNANLMKPKDGSEE</sequence>
<evidence type="ECO:0000313" key="3">
    <source>
        <dbReference type="EMBL" id="PIO34414.1"/>
    </source>
</evidence>
<gene>
    <name evidence="3" type="ORF">AB205_0011820</name>
</gene>
<dbReference type="OrthoDB" id="273123at2759"/>
<dbReference type="GO" id="GO:0006270">
    <property type="term" value="P:DNA replication initiation"/>
    <property type="evidence" value="ECO:0007669"/>
    <property type="project" value="InterPro"/>
</dbReference>
<dbReference type="InterPro" id="IPR040184">
    <property type="entry name" value="Mcm10"/>
</dbReference>
<dbReference type="GO" id="GO:0043596">
    <property type="term" value="C:nuclear replication fork"/>
    <property type="evidence" value="ECO:0007669"/>
    <property type="project" value="TreeGrafter"/>
</dbReference>
<reference evidence="3" key="1">
    <citation type="submission" date="2017-08" db="EMBL/GenBank/DDBJ databases">
        <title>Assembly of the North American Bullfrog Genome.</title>
        <authorList>
            <person name="Warren R.L."/>
            <person name="Vandervalk B.P."/>
            <person name="Kucuk E."/>
            <person name="Birol I."/>
            <person name="Helbing C."/>
            <person name="Pandoh P."/>
            <person name="Behsaz B."/>
            <person name="Mohamadi H."/>
            <person name="Chu J."/>
            <person name="Jackman S."/>
            <person name="Hammond S.A."/>
            <person name="Veldhoen N."/>
            <person name="Kirk H."/>
            <person name="Zhao Y."/>
            <person name="Coope R."/>
            <person name="Pleasance S."/>
            <person name="Moore R."/>
            <person name="Holt R."/>
        </authorList>
    </citation>
    <scope>NUCLEOTIDE SEQUENCE</scope>
    <source>
        <strain evidence="3">Bruno</strain>
        <tissue evidence="3">Liver</tissue>
    </source>
</reference>
<evidence type="ECO:0000259" key="2">
    <source>
        <dbReference type="Pfam" id="PF22379"/>
    </source>
</evidence>
<feature type="region of interest" description="Disordered" evidence="1">
    <location>
        <begin position="75"/>
        <end position="147"/>
    </location>
</feature>
<dbReference type="AlphaFoldDB" id="A0A2G9S2T6"/>
<protein>
    <recommendedName>
        <fullName evidence="2">MCM10 OB-fold domain-containing protein</fullName>
    </recommendedName>
</protein>
<dbReference type="Gene3D" id="2.40.50.140">
    <property type="entry name" value="Nucleic acid-binding proteins"/>
    <property type="match status" value="1"/>
</dbReference>
<proteinExistence type="predicted"/>
<feature type="region of interest" description="Disordered" evidence="1">
    <location>
        <begin position="42"/>
        <end position="63"/>
    </location>
</feature>
<evidence type="ECO:0000256" key="1">
    <source>
        <dbReference type="SAM" id="MobiDB-lite"/>
    </source>
</evidence>